<feature type="chain" id="PRO_5004716138" description="DUF7042 domain-containing protein" evidence="3">
    <location>
        <begin position="20"/>
        <end position="718"/>
    </location>
</feature>
<feature type="region of interest" description="Disordered" evidence="1">
    <location>
        <begin position="421"/>
        <end position="500"/>
    </location>
</feature>
<name>V3ZVV1_LOTGI</name>
<dbReference type="OrthoDB" id="6095675at2759"/>
<feature type="compositionally biased region" description="Polar residues" evidence="1">
    <location>
        <begin position="569"/>
        <end position="593"/>
    </location>
</feature>
<keyword evidence="2" id="KW-1133">Transmembrane helix</keyword>
<organism evidence="5 6">
    <name type="scientific">Lottia gigantea</name>
    <name type="common">Giant owl limpet</name>
    <dbReference type="NCBI Taxonomy" id="225164"/>
    <lineage>
        <taxon>Eukaryota</taxon>
        <taxon>Metazoa</taxon>
        <taxon>Spiralia</taxon>
        <taxon>Lophotrochozoa</taxon>
        <taxon>Mollusca</taxon>
        <taxon>Gastropoda</taxon>
        <taxon>Patellogastropoda</taxon>
        <taxon>Lottioidea</taxon>
        <taxon>Lottiidae</taxon>
        <taxon>Lottia</taxon>
    </lineage>
</organism>
<feature type="compositionally biased region" description="Basic and acidic residues" evidence="1">
    <location>
        <begin position="546"/>
        <end position="568"/>
    </location>
</feature>
<dbReference type="AlphaFoldDB" id="V3ZVV1"/>
<accession>V3ZVV1</accession>
<keyword evidence="2" id="KW-0472">Membrane</keyword>
<feature type="transmembrane region" description="Helical" evidence="2">
    <location>
        <begin position="302"/>
        <end position="323"/>
    </location>
</feature>
<evidence type="ECO:0000256" key="3">
    <source>
        <dbReference type="SAM" id="SignalP"/>
    </source>
</evidence>
<dbReference type="InterPro" id="IPR055470">
    <property type="entry name" value="DUF7042"/>
</dbReference>
<reference evidence="5 6" key="1">
    <citation type="journal article" date="2013" name="Nature">
        <title>Insights into bilaterian evolution from three spiralian genomes.</title>
        <authorList>
            <person name="Simakov O."/>
            <person name="Marletaz F."/>
            <person name="Cho S.J."/>
            <person name="Edsinger-Gonzales E."/>
            <person name="Havlak P."/>
            <person name="Hellsten U."/>
            <person name="Kuo D.H."/>
            <person name="Larsson T."/>
            <person name="Lv J."/>
            <person name="Arendt D."/>
            <person name="Savage R."/>
            <person name="Osoegawa K."/>
            <person name="de Jong P."/>
            <person name="Grimwood J."/>
            <person name="Chapman J.A."/>
            <person name="Shapiro H."/>
            <person name="Aerts A."/>
            <person name="Otillar R.P."/>
            <person name="Terry A.Y."/>
            <person name="Boore J.L."/>
            <person name="Grigoriev I.V."/>
            <person name="Lindberg D.R."/>
            <person name="Seaver E.C."/>
            <person name="Weisblat D.A."/>
            <person name="Putnam N.H."/>
            <person name="Rokhsar D.S."/>
        </authorList>
    </citation>
    <scope>NUCLEOTIDE SEQUENCE [LARGE SCALE GENOMIC DNA]</scope>
</reference>
<dbReference type="CTD" id="20249574"/>
<keyword evidence="3" id="KW-0732">Signal</keyword>
<proteinExistence type="predicted"/>
<gene>
    <name evidence="5" type="ORF">LOTGIDRAFT_234548</name>
</gene>
<feature type="compositionally biased region" description="Polar residues" evidence="1">
    <location>
        <begin position="466"/>
        <end position="478"/>
    </location>
</feature>
<dbReference type="KEGG" id="lgi:LOTGIDRAFT_234548"/>
<dbReference type="Pfam" id="PF23069">
    <property type="entry name" value="DUF7042"/>
    <property type="match status" value="1"/>
</dbReference>
<keyword evidence="2" id="KW-0812">Transmembrane</keyword>
<protein>
    <recommendedName>
        <fullName evidence="4">DUF7042 domain-containing protein</fullName>
    </recommendedName>
</protein>
<dbReference type="HOGENOM" id="CLU_385094_0_0_1"/>
<keyword evidence="6" id="KW-1185">Reference proteome</keyword>
<dbReference type="Proteomes" id="UP000030746">
    <property type="component" value="Unassembled WGS sequence"/>
</dbReference>
<dbReference type="OMA" id="VFTYTHE"/>
<dbReference type="GeneID" id="20249574"/>
<evidence type="ECO:0000256" key="2">
    <source>
        <dbReference type="SAM" id="Phobius"/>
    </source>
</evidence>
<dbReference type="RefSeq" id="XP_009060898.1">
    <property type="nucleotide sequence ID" value="XM_009062650.1"/>
</dbReference>
<sequence length="718" mass="78672">MRILFVILSVFFISKSCEGQCVLPNNLTGTFISSSKGVLEFTSNSISGYTVSNFGAFDFNCTVSFASKLILRSNTFSYLGLIWEAYLCLDITTVSQDLFVYNLNSVEEADAQNERVKIFVQGTNPNVLTICDRTSIPAGSYELLIRNGTGTSSEQTCSSDLEGYWSYSIDNNNNNDNCSNQTTSLDVCSSTSSLAFNYTACPTLMAYSASGVVNCLQEISSGSVKYLTLLNTDQSTDESTTYRVTCMVYEVTNNGISLTQYPQACLSNQTSTSVTSPGLAITLFNRPVSTTPELLASATASWVYAVVVLIVLLVVIFIIIIGIKAYKKHQESKDESRGIKPDTVTTTVKVEGEDVRDGTSNSDMPPDILNYLQKEHSMPSSTVSKDDDIQITMSTPVQPFKEDESPGPHSIELPGAITDYHTIGGIQHPNSPRPTKKKGGTTPKTTPRNTPRNTPRTPRGGIVPRSISNLSLTKNSPRTPRGVGAKSITPRGATVKPIDSQPRVKKGVVPVMGPATNDLGRGRRLPPIVESVIAANKMRKSIGNKGSKDAKKGMNIDKKTRAIERADSAKSTTSRESIDSFTNSRPKSRSVSFRQDVEAKKKAKRMKSMSSMNQSFDEDEIVLPPNISQMKITRVDIPALALRTAESEMKLQDMDSNAPSPKQMVWSTDDNDKVEDVEAGITIRKVWLEPDDPTEEIWARVSSLWRLGQTWTDKTINM</sequence>
<feature type="compositionally biased region" description="Low complexity" evidence="1">
    <location>
        <begin position="440"/>
        <end position="461"/>
    </location>
</feature>
<evidence type="ECO:0000256" key="1">
    <source>
        <dbReference type="SAM" id="MobiDB-lite"/>
    </source>
</evidence>
<dbReference type="EMBL" id="KB202685">
    <property type="protein sequence ID" value="ESO88492.1"/>
    <property type="molecule type" value="Genomic_DNA"/>
</dbReference>
<feature type="domain" description="DUF7042" evidence="4">
    <location>
        <begin position="156"/>
        <end position="270"/>
    </location>
</feature>
<evidence type="ECO:0000313" key="5">
    <source>
        <dbReference type="EMBL" id="ESO88492.1"/>
    </source>
</evidence>
<evidence type="ECO:0000259" key="4">
    <source>
        <dbReference type="Pfam" id="PF23069"/>
    </source>
</evidence>
<evidence type="ECO:0000313" key="6">
    <source>
        <dbReference type="Proteomes" id="UP000030746"/>
    </source>
</evidence>
<feature type="signal peptide" evidence="3">
    <location>
        <begin position="1"/>
        <end position="19"/>
    </location>
</feature>
<feature type="region of interest" description="Disordered" evidence="1">
    <location>
        <begin position="540"/>
        <end position="613"/>
    </location>
</feature>